<sequence length="121" mass="14297">MRFPWVQKVANKYAKTAAIAFETLLNIRIFLEFFEKQQYEDGIGFVDEMDIIPTQHSSNLSLYVDRFLDFDESVRQKFHILLIGYMEYLVRDADRLRTPLYGEFRHARVAEKPNLSSRSLG</sequence>
<proteinExistence type="predicted"/>
<dbReference type="EMBL" id="CM047587">
    <property type="protein sequence ID" value="KAI9908620.1"/>
    <property type="molecule type" value="Genomic_DNA"/>
</dbReference>
<name>A0ACC0VQ01_9STRA</name>
<evidence type="ECO:0000313" key="2">
    <source>
        <dbReference type="Proteomes" id="UP001163321"/>
    </source>
</evidence>
<gene>
    <name evidence="1" type="ORF">PsorP6_003357</name>
</gene>
<keyword evidence="2" id="KW-1185">Reference proteome</keyword>
<protein>
    <submittedName>
        <fullName evidence="1">Uncharacterized protein</fullName>
    </submittedName>
</protein>
<accession>A0ACC0VQ01</accession>
<dbReference type="Proteomes" id="UP001163321">
    <property type="component" value="Chromosome 8"/>
</dbReference>
<reference evidence="1 2" key="1">
    <citation type="journal article" date="2022" name="bioRxiv">
        <title>The genome of the oomycete Peronosclerospora sorghi, a cosmopolitan pathogen of maize and sorghum, is inflated with dispersed pseudogenes.</title>
        <authorList>
            <person name="Fletcher K."/>
            <person name="Martin F."/>
            <person name="Isakeit T."/>
            <person name="Cavanaugh K."/>
            <person name="Magill C."/>
            <person name="Michelmore R."/>
        </authorList>
    </citation>
    <scope>NUCLEOTIDE SEQUENCE [LARGE SCALE GENOMIC DNA]</scope>
    <source>
        <strain evidence="1">P6</strain>
    </source>
</reference>
<evidence type="ECO:0000313" key="1">
    <source>
        <dbReference type="EMBL" id="KAI9908620.1"/>
    </source>
</evidence>
<organism evidence="1 2">
    <name type="scientific">Peronosclerospora sorghi</name>
    <dbReference type="NCBI Taxonomy" id="230839"/>
    <lineage>
        <taxon>Eukaryota</taxon>
        <taxon>Sar</taxon>
        <taxon>Stramenopiles</taxon>
        <taxon>Oomycota</taxon>
        <taxon>Peronosporomycetes</taxon>
        <taxon>Peronosporales</taxon>
        <taxon>Peronosporaceae</taxon>
        <taxon>Peronosclerospora</taxon>
    </lineage>
</organism>
<comment type="caution">
    <text evidence="1">The sequence shown here is derived from an EMBL/GenBank/DDBJ whole genome shotgun (WGS) entry which is preliminary data.</text>
</comment>